<evidence type="ECO:0000313" key="2">
    <source>
        <dbReference type="EMBL" id="KAG0653070.1"/>
    </source>
</evidence>
<feature type="compositionally biased region" description="Basic residues" evidence="1">
    <location>
        <begin position="471"/>
        <end position="488"/>
    </location>
</feature>
<dbReference type="EMBL" id="VNKQ01000002">
    <property type="protein sequence ID" value="KAG0653070.1"/>
    <property type="molecule type" value="Genomic_DNA"/>
</dbReference>
<feature type="compositionally biased region" description="Basic residues" evidence="1">
    <location>
        <begin position="231"/>
        <end position="241"/>
    </location>
</feature>
<feature type="region of interest" description="Disordered" evidence="1">
    <location>
        <begin position="776"/>
        <end position="852"/>
    </location>
</feature>
<keyword evidence="3" id="KW-1185">Reference proteome</keyword>
<feature type="compositionally biased region" description="Acidic residues" evidence="1">
    <location>
        <begin position="423"/>
        <end position="433"/>
    </location>
</feature>
<gene>
    <name evidence="2" type="ORF">D0Z07_0748</name>
</gene>
<sequence length="1018" mass="112331">MADSRDVLRTELMIARHGFESAWFGRRTRSWRNGDPSHARSVSMESVDLSKPANGKMEIFKDAFALPQQSRTVKAWERAPVPAHIPRLQGQKIWKRTGLQSQREQDKENFNAAQYELKMEGMGARKRLRLLGAKENIGDATWSQDGMDHSDLNVGILKTEATESTNRADSAAALTPSIDAAANALQFVPRKRTNANHVITPKKTLRQTTLNGHVQTQSFVRSPHPSPEQPRRRKSMRKSIRHSVTGSMLQIPALVEERANMEDCDPSDTPRSSLVEAKFDDGNIIEQVKSSPERPTSDDGDAAEQLETPSEHSAHDDTDTSPEPELAMQSMPVISQIRSDAENEIADRLLNEKLNALFGLTDPKSPSSQEPQPELEEKSESDLGEIPSFAETSTHATKVPLNHSAEEAKSQAIQPQGGQSENETIETPEIDENELSRGRQALETGPMILQSIEANDESDVNQQVSKTTSTPKRKRVANQRKGTRRSTRTTRASSVRAEEQIAPGEAAAIMFSVASDGATQDACESVGHDAERNIQTTVNEPAEILKSSQILQDQETADVPSDTTPAPELQESVRDQICHIPFKATDLKGGEEIESENFAKCEEVGMDEFDVSAQLILQLSTENQQLHIVDEDFDLQPGSVTKKATLSVGPPAETKLELVSEIQGTLISPGAESLVDSSPLRFSPICVPRPECAPKCEDVVLEIIEPVPVSMDSESVANKSDTMSLTNIDLPGSSTPDPTTSKLVETISENAQVVAYDHDETDMLRNFLTRVQANKAAKAGTHIPKRKRSLPHSPLRLPLGETTMASPSPQKTKEEFDISLPGPPPSKRQKLNDPIVADEDDTITERKPTRRSGRTRLPVIKTPLGAPSHIPVRRLGQDGDTTVTLKRSEERELAALTKLNTRKNKAGFQSVPEFLAKKLQEKEDPALRQRLLKEVFDEKAQKVKKERRKTVVWAEELTHYQTVEGRKLDVGKEEAKETEKVIASEEKKSAVKVGIRSKIALGMAVNGTPAPKRKKRVP</sequence>
<evidence type="ECO:0000313" key="3">
    <source>
        <dbReference type="Proteomes" id="UP000785200"/>
    </source>
</evidence>
<comment type="caution">
    <text evidence="2">The sequence shown here is derived from an EMBL/GenBank/DDBJ whole genome shotgun (WGS) entry which is preliminary data.</text>
</comment>
<feature type="compositionally biased region" description="Polar residues" evidence="1">
    <location>
        <begin position="460"/>
        <end position="470"/>
    </location>
</feature>
<dbReference type="OrthoDB" id="4207369at2759"/>
<feature type="compositionally biased region" description="Polar residues" evidence="1">
    <location>
        <begin position="411"/>
        <end position="422"/>
    </location>
</feature>
<reference evidence="2" key="1">
    <citation type="submission" date="2019-07" db="EMBL/GenBank/DDBJ databases">
        <title>Hyphodiscus hymeniophilus genome sequencing and assembly.</title>
        <authorList>
            <person name="Kramer G."/>
            <person name="Nodwell J."/>
        </authorList>
    </citation>
    <scope>NUCLEOTIDE SEQUENCE</scope>
    <source>
        <strain evidence="2">ATCC 34498</strain>
    </source>
</reference>
<feature type="region of interest" description="Disordered" evidence="1">
    <location>
        <begin position="357"/>
        <end position="500"/>
    </location>
</feature>
<organism evidence="2 3">
    <name type="scientific">Hyphodiscus hymeniophilus</name>
    <dbReference type="NCBI Taxonomy" id="353542"/>
    <lineage>
        <taxon>Eukaryota</taxon>
        <taxon>Fungi</taxon>
        <taxon>Dikarya</taxon>
        <taxon>Ascomycota</taxon>
        <taxon>Pezizomycotina</taxon>
        <taxon>Leotiomycetes</taxon>
        <taxon>Helotiales</taxon>
        <taxon>Hyphodiscaceae</taxon>
        <taxon>Hyphodiscus</taxon>
    </lineage>
</organism>
<feature type="region of interest" description="Disordered" evidence="1">
    <location>
        <begin position="712"/>
        <end position="739"/>
    </location>
</feature>
<feature type="compositionally biased region" description="Polar residues" evidence="1">
    <location>
        <begin position="210"/>
        <end position="220"/>
    </location>
</feature>
<dbReference type="AlphaFoldDB" id="A0A9P7B1D4"/>
<feature type="compositionally biased region" description="Basic and acidic residues" evidence="1">
    <location>
        <begin position="309"/>
        <end position="318"/>
    </location>
</feature>
<protein>
    <submittedName>
        <fullName evidence="2">Uncharacterized protein</fullName>
    </submittedName>
</protein>
<feature type="region of interest" description="Disordered" evidence="1">
    <location>
        <begin position="210"/>
        <end position="331"/>
    </location>
</feature>
<accession>A0A9P7B1D4</accession>
<feature type="compositionally biased region" description="Low complexity" evidence="1">
    <location>
        <begin position="363"/>
        <end position="372"/>
    </location>
</feature>
<dbReference type="Proteomes" id="UP000785200">
    <property type="component" value="Unassembled WGS sequence"/>
</dbReference>
<proteinExistence type="predicted"/>
<evidence type="ECO:0000256" key="1">
    <source>
        <dbReference type="SAM" id="MobiDB-lite"/>
    </source>
</evidence>
<name>A0A9P7B1D4_9HELO</name>